<dbReference type="EMBL" id="CP012357">
    <property type="protein sequence ID" value="AKX34389.1"/>
    <property type="molecule type" value="Genomic_DNA"/>
</dbReference>
<keyword evidence="2" id="KW-1133">Transmembrane helix</keyword>
<protein>
    <submittedName>
        <fullName evidence="3">Uncharacterized protein</fullName>
    </submittedName>
</protein>
<keyword evidence="2" id="KW-0472">Membrane</keyword>
<evidence type="ECO:0000313" key="3">
    <source>
        <dbReference type="EMBL" id="AKX34389.1"/>
    </source>
</evidence>
<reference evidence="3 4" key="1">
    <citation type="journal article" date="2015" name="Genome Announc.">
        <title>Complete Genome Sequence of Spiroplasma litorale TN-1T (DSM 21781), a Bacterium Isolated from a Green-Eyed Horsefly (Tabanus nigrovittatus).</title>
        <authorList>
            <person name="Lo W.S."/>
            <person name="Lai Y.C."/>
            <person name="Lien Y.W."/>
            <person name="Wang T.H."/>
            <person name="Kuo C.H."/>
        </authorList>
    </citation>
    <scope>NUCLEOTIDE SEQUENCE [LARGE SCALE GENOMIC DNA]</scope>
    <source>
        <strain evidence="3 4">TN-1</strain>
    </source>
</reference>
<keyword evidence="4" id="KW-1185">Reference proteome</keyword>
<organism evidence="3 4">
    <name type="scientific">Spiroplasma litorale</name>
    <dbReference type="NCBI Taxonomy" id="216942"/>
    <lineage>
        <taxon>Bacteria</taxon>
        <taxon>Bacillati</taxon>
        <taxon>Mycoplasmatota</taxon>
        <taxon>Mollicutes</taxon>
        <taxon>Entomoplasmatales</taxon>
        <taxon>Spiroplasmataceae</taxon>
        <taxon>Spiroplasma</taxon>
    </lineage>
</organism>
<feature type="transmembrane region" description="Helical" evidence="2">
    <location>
        <begin position="6"/>
        <end position="24"/>
    </location>
</feature>
<name>A0A0K1W245_9MOLU</name>
<evidence type="ECO:0000256" key="2">
    <source>
        <dbReference type="SAM" id="Phobius"/>
    </source>
</evidence>
<sequence>MSSELMTPVIIGVVIVIVLVFIVISSITSKKAQKVEQQKRKKIVREEIKSYLSKTNNLKNIKLEYEKVYARKGPEYKYRDVFDVVVNIYEAKTNSLMTTRSFEVEGITTKEGKKNYTTAWQVNKELELEDTRKRIAIAEKQVKLTKEEKKVLKDEEKIRLIEQKNQMKNEIKNLKTEKEKQKKDVNATNQIDKALKETTVKFVPRRNK</sequence>
<dbReference type="OrthoDB" id="398824at2"/>
<dbReference type="STRING" id="216942.SLITO_v1c07660"/>
<dbReference type="Proteomes" id="UP000067476">
    <property type="component" value="Chromosome"/>
</dbReference>
<feature type="coiled-coil region" evidence="1">
    <location>
        <begin position="121"/>
        <end position="191"/>
    </location>
</feature>
<proteinExistence type="predicted"/>
<dbReference type="AlphaFoldDB" id="A0A0K1W245"/>
<dbReference type="KEGG" id="sll:SLITO_v1c07660"/>
<keyword evidence="2" id="KW-0812">Transmembrane</keyword>
<accession>A0A0K1W245</accession>
<keyword evidence="1" id="KW-0175">Coiled coil</keyword>
<dbReference type="PATRIC" id="fig|216942.3.peg.779"/>
<evidence type="ECO:0000313" key="4">
    <source>
        <dbReference type="Proteomes" id="UP000067476"/>
    </source>
</evidence>
<gene>
    <name evidence="3" type="ORF">SLITO_v1c07660</name>
</gene>
<dbReference type="RefSeq" id="WP_144416413.1">
    <property type="nucleotide sequence ID" value="NZ_CP012357.1"/>
</dbReference>
<evidence type="ECO:0000256" key="1">
    <source>
        <dbReference type="SAM" id="Coils"/>
    </source>
</evidence>